<dbReference type="PROSITE" id="PS50112">
    <property type="entry name" value="PAS"/>
    <property type="match status" value="1"/>
</dbReference>
<evidence type="ECO:0000259" key="2">
    <source>
        <dbReference type="PROSITE" id="PS50801"/>
    </source>
</evidence>
<sequence>MAVHRCAGHLPGAAARSRRPAGRAPVGGARVLECFLPVAWDGAQAVVVMPEHIGASNAGQVRDALLSVINLGAVTLIADMTATVSCDHAGADAIVRAWRRTVSSGTELRLVVTAASVSQVLSLRGLDRQVSVYPSLEAAAAARLPAAAAVLAAAVPRSGGQAPEGYGADPVLPGWLLDALQDAVALADGDGTITAASARLEDMFGYGPGEMAGLPAEALVPAALQETHRRHRSAWARSPSTRPMGAGAQLAGLRKDGTTFPVRVNLIPVTTASGQLTLAVIRDITGTGRLDDLAALAGDAAEAQQVHLRLLDAVITGLFHAGLGLAAAEGQPAGAARQRFGEVAAELDDIIAQIQAAVLAGAARRGPAPAPRRRR</sequence>
<dbReference type="Pfam" id="PF13426">
    <property type="entry name" value="PAS_9"/>
    <property type="match status" value="1"/>
</dbReference>
<dbReference type="AlphaFoldDB" id="A0A6P2C4V8"/>
<gene>
    <name evidence="3" type="ORF">EAS64_11450</name>
</gene>
<evidence type="ECO:0000313" key="3">
    <source>
        <dbReference type="EMBL" id="TVZ05201.1"/>
    </source>
</evidence>
<protein>
    <submittedName>
        <fullName evidence="3">PAS domain S-box protein</fullName>
    </submittedName>
</protein>
<dbReference type="SUPFAM" id="SSF55785">
    <property type="entry name" value="PYP-like sensor domain (PAS domain)"/>
    <property type="match status" value="1"/>
</dbReference>
<name>A0A6P2C4V8_9ACTN</name>
<dbReference type="InterPro" id="IPR002645">
    <property type="entry name" value="STAS_dom"/>
</dbReference>
<dbReference type="CDD" id="cd00130">
    <property type="entry name" value="PAS"/>
    <property type="match status" value="1"/>
</dbReference>
<proteinExistence type="predicted"/>
<keyword evidence="4" id="KW-1185">Reference proteome</keyword>
<reference evidence="3 4" key="1">
    <citation type="submission" date="2018-11" db="EMBL/GenBank/DDBJ databases">
        <title>Trebonia kvetii gen.nov., sp.nov., a novel acidophilic actinobacterium, and proposal of the new actinobacterial family Treboniaceae fam. nov.</title>
        <authorList>
            <person name="Rapoport D."/>
            <person name="Sagova-Mareckova M."/>
            <person name="Sedlacek I."/>
            <person name="Provaznik J."/>
            <person name="Kralova S."/>
            <person name="Pavlinic D."/>
            <person name="Benes V."/>
            <person name="Kopecky J."/>
        </authorList>
    </citation>
    <scope>NUCLEOTIDE SEQUENCE [LARGE SCALE GENOMIC DNA]</scope>
    <source>
        <strain evidence="3 4">15Tr583</strain>
    </source>
</reference>
<dbReference type="InterPro" id="IPR035965">
    <property type="entry name" value="PAS-like_dom_sf"/>
</dbReference>
<dbReference type="SUPFAM" id="SSF52091">
    <property type="entry name" value="SpoIIaa-like"/>
    <property type="match status" value="1"/>
</dbReference>
<feature type="domain" description="STAS" evidence="2">
    <location>
        <begin position="46"/>
        <end position="143"/>
    </location>
</feature>
<evidence type="ECO:0000259" key="1">
    <source>
        <dbReference type="PROSITE" id="PS50112"/>
    </source>
</evidence>
<accession>A0A6P2C4V8</accession>
<dbReference type="Gene3D" id="3.30.450.20">
    <property type="entry name" value="PAS domain"/>
    <property type="match status" value="1"/>
</dbReference>
<dbReference type="PROSITE" id="PS50801">
    <property type="entry name" value="STAS"/>
    <property type="match status" value="1"/>
</dbReference>
<organism evidence="3 4">
    <name type="scientific">Trebonia kvetii</name>
    <dbReference type="NCBI Taxonomy" id="2480626"/>
    <lineage>
        <taxon>Bacteria</taxon>
        <taxon>Bacillati</taxon>
        <taxon>Actinomycetota</taxon>
        <taxon>Actinomycetes</taxon>
        <taxon>Streptosporangiales</taxon>
        <taxon>Treboniaceae</taxon>
        <taxon>Trebonia</taxon>
    </lineage>
</organism>
<dbReference type="Pfam" id="PF01740">
    <property type="entry name" value="STAS"/>
    <property type="match status" value="1"/>
</dbReference>
<dbReference type="CDD" id="cd07043">
    <property type="entry name" value="STAS_anti-anti-sigma_factors"/>
    <property type="match status" value="1"/>
</dbReference>
<dbReference type="Gene3D" id="3.30.750.24">
    <property type="entry name" value="STAS domain"/>
    <property type="match status" value="1"/>
</dbReference>
<dbReference type="InterPro" id="IPR036513">
    <property type="entry name" value="STAS_dom_sf"/>
</dbReference>
<comment type="caution">
    <text evidence="3">The sequence shown here is derived from an EMBL/GenBank/DDBJ whole genome shotgun (WGS) entry which is preliminary data.</text>
</comment>
<feature type="domain" description="PAS" evidence="1">
    <location>
        <begin position="176"/>
        <end position="213"/>
    </location>
</feature>
<dbReference type="InterPro" id="IPR000014">
    <property type="entry name" value="PAS"/>
</dbReference>
<dbReference type="NCBIfam" id="TIGR00229">
    <property type="entry name" value="sensory_box"/>
    <property type="match status" value="1"/>
</dbReference>
<dbReference type="OrthoDB" id="9800154at2"/>
<dbReference type="EMBL" id="RPFW01000002">
    <property type="protein sequence ID" value="TVZ05201.1"/>
    <property type="molecule type" value="Genomic_DNA"/>
</dbReference>
<dbReference type="Proteomes" id="UP000460272">
    <property type="component" value="Unassembled WGS sequence"/>
</dbReference>
<evidence type="ECO:0000313" key="4">
    <source>
        <dbReference type="Proteomes" id="UP000460272"/>
    </source>
</evidence>